<dbReference type="Gene3D" id="3.20.20.10">
    <property type="entry name" value="Alanine racemase"/>
    <property type="match status" value="1"/>
</dbReference>
<protein>
    <recommendedName>
        <fullName evidence="2">Alanine racemase N-terminal domain-containing protein</fullName>
    </recommendedName>
</protein>
<keyword evidence="1" id="KW-0663">Pyridoxal phosphate</keyword>
<feature type="non-terminal residue" evidence="3">
    <location>
        <position position="1"/>
    </location>
</feature>
<feature type="domain" description="Alanine racemase N-terminal" evidence="2">
    <location>
        <begin position="26"/>
        <end position="229"/>
    </location>
</feature>
<dbReference type="HAMAP" id="MF_02087">
    <property type="entry name" value="PLP_homeostasis"/>
    <property type="match status" value="1"/>
</dbReference>
<dbReference type="FunFam" id="3.20.20.10:FF:000018">
    <property type="entry name" value="Pyridoxal phosphate homeostasis protein"/>
    <property type="match status" value="1"/>
</dbReference>
<dbReference type="InterPro" id="IPR001608">
    <property type="entry name" value="Ala_racemase_N"/>
</dbReference>
<organism evidence="3">
    <name type="scientific">marine metagenome</name>
    <dbReference type="NCBI Taxonomy" id="408172"/>
    <lineage>
        <taxon>unclassified sequences</taxon>
        <taxon>metagenomes</taxon>
        <taxon>ecological metagenomes</taxon>
    </lineage>
</organism>
<gene>
    <name evidence="3" type="ORF">METZ01_LOCUS38920</name>
</gene>
<dbReference type="SUPFAM" id="SSF51419">
    <property type="entry name" value="PLP-binding barrel"/>
    <property type="match status" value="1"/>
</dbReference>
<dbReference type="InterPro" id="IPR029066">
    <property type="entry name" value="PLP-binding_barrel"/>
</dbReference>
<evidence type="ECO:0000259" key="2">
    <source>
        <dbReference type="Pfam" id="PF01168"/>
    </source>
</evidence>
<dbReference type="AlphaFoldDB" id="A0A381R2V3"/>
<dbReference type="CDD" id="cd00635">
    <property type="entry name" value="PLPDE_III_YBL036c_like"/>
    <property type="match status" value="1"/>
</dbReference>
<evidence type="ECO:0000313" key="3">
    <source>
        <dbReference type="EMBL" id="SUZ86066.1"/>
    </source>
</evidence>
<dbReference type="GO" id="GO:0030170">
    <property type="term" value="F:pyridoxal phosphate binding"/>
    <property type="evidence" value="ECO:0007669"/>
    <property type="project" value="InterPro"/>
</dbReference>
<dbReference type="PANTHER" id="PTHR10146">
    <property type="entry name" value="PROLINE SYNTHETASE CO-TRANSCRIBED BACTERIAL HOMOLOG PROTEIN"/>
    <property type="match status" value="1"/>
</dbReference>
<dbReference type="NCBIfam" id="TIGR00044">
    <property type="entry name" value="YggS family pyridoxal phosphate-dependent enzyme"/>
    <property type="match status" value="1"/>
</dbReference>
<dbReference type="PIRSF" id="PIRSF004848">
    <property type="entry name" value="YBL036c_PLPDEIII"/>
    <property type="match status" value="1"/>
</dbReference>
<reference evidence="3" key="1">
    <citation type="submission" date="2018-05" db="EMBL/GenBank/DDBJ databases">
        <authorList>
            <person name="Lanie J.A."/>
            <person name="Ng W.-L."/>
            <person name="Kazmierczak K.M."/>
            <person name="Andrzejewski T.M."/>
            <person name="Davidsen T.M."/>
            <person name="Wayne K.J."/>
            <person name="Tettelin H."/>
            <person name="Glass J.I."/>
            <person name="Rusch D."/>
            <person name="Podicherti R."/>
            <person name="Tsui H.-C.T."/>
            <person name="Winkler M.E."/>
        </authorList>
    </citation>
    <scope>NUCLEOTIDE SEQUENCE</scope>
</reference>
<proteinExistence type="inferred from homology"/>
<dbReference type="InterPro" id="IPR011078">
    <property type="entry name" value="PyrdxlP_homeostasis"/>
</dbReference>
<name>A0A381R2V3_9ZZZZ</name>
<dbReference type="PANTHER" id="PTHR10146:SF14">
    <property type="entry name" value="PYRIDOXAL PHOSPHATE HOMEOSTASIS PROTEIN"/>
    <property type="match status" value="1"/>
</dbReference>
<evidence type="ECO:0000256" key="1">
    <source>
        <dbReference type="ARBA" id="ARBA00022898"/>
    </source>
</evidence>
<dbReference type="Pfam" id="PF01168">
    <property type="entry name" value="Ala_racemase_N"/>
    <property type="match status" value="1"/>
</dbReference>
<accession>A0A381R2V3</accession>
<sequence length="230" mass="25954">VSIKENLSIVRQQLKQAAIQSGRTPEDIRLIAVSKTKPVDMIRDALSAKQTAFGENRVQEALEKIEALTDNPELEWHLIGHLQKNKVKFCPGNFKWIHSVDSIELAEKLEARCAFAQKKINVLIQVNLSHESSKSGLQEWGDILQVAETLNAGHWLKFRGLMIIPAPNLGEISTRKIYEKIRGWRDQLRQELGSAEITELSMGMTSDYHWAIQEGATMIRVGTAIFGSRK</sequence>
<dbReference type="EMBL" id="UINC01001663">
    <property type="protein sequence ID" value="SUZ86066.1"/>
    <property type="molecule type" value="Genomic_DNA"/>
</dbReference>